<dbReference type="AlphaFoldDB" id="A0A6C0AZ26"/>
<reference evidence="1" key="1">
    <citation type="journal article" date="2020" name="Nature">
        <title>Giant virus diversity and host interactions through global metagenomics.</title>
        <authorList>
            <person name="Schulz F."/>
            <person name="Roux S."/>
            <person name="Paez-Espino D."/>
            <person name="Jungbluth S."/>
            <person name="Walsh D.A."/>
            <person name="Denef V.J."/>
            <person name="McMahon K.D."/>
            <person name="Konstantinidis K.T."/>
            <person name="Eloe-Fadrosh E.A."/>
            <person name="Kyrpides N.C."/>
            <person name="Woyke T."/>
        </authorList>
    </citation>
    <scope>NUCLEOTIDE SEQUENCE</scope>
    <source>
        <strain evidence="1">GVMAG-S-ERX556022-25</strain>
    </source>
</reference>
<sequence>MHRVFKRHLFTVANKYFNNLNQFKPDDTFPNNNKLFTRISMTIEKLFENNYDNMTQLHRWCNTTSPKYKDTCDWEKKLDNAGRDNCYSKYY</sequence>
<protein>
    <submittedName>
        <fullName evidence="1">Uncharacterized protein</fullName>
    </submittedName>
</protein>
<evidence type="ECO:0000313" key="1">
    <source>
        <dbReference type="EMBL" id="QHS84743.1"/>
    </source>
</evidence>
<accession>A0A6C0AZ26</accession>
<name>A0A6C0AZ26_9ZZZZ</name>
<organism evidence="1">
    <name type="scientific">viral metagenome</name>
    <dbReference type="NCBI Taxonomy" id="1070528"/>
    <lineage>
        <taxon>unclassified sequences</taxon>
        <taxon>metagenomes</taxon>
        <taxon>organismal metagenomes</taxon>
    </lineage>
</organism>
<proteinExistence type="predicted"/>
<dbReference type="EMBL" id="MN738812">
    <property type="protein sequence ID" value="QHS84743.1"/>
    <property type="molecule type" value="Genomic_DNA"/>
</dbReference>